<dbReference type="Proteomes" id="UP000515908">
    <property type="component" value="Chromosome 05"/>
</dbReference>
<accession>A0A7G2C9I8</accession>
<name>A0A7G2C9I8_9TRYP</name>
<sequence length="370" mass="41515">MLFPKPPSDLNYQARVALSRNSSRSSRASSGRGGVGFGEIEKGKTATSIEEYLFRLEKHGLLRILVKHNEDDYALAPEVGKGSVEESLVLEEDIRQPYFYLCNACSLALSPELQSAPSLSVLQDAHHHFASARHRLKATWSNDPKINETVGEEGDRIRHDHYARIFVNGIPFLLSRSPGGGDMFYPLPHETSLVNPEGTSGPNSVLPPSRDLIYWYNPISSLFTWCRQLVVPPSVNLLQSGLPMPCERSASHFASSVAHIPLSALPYRDVLPVYPILLPIYQTPVRRVILSDAASDETTTEKPSEWVHIQSSTPVYYESRAQLRSCSNSRRRMRRCLIRADSIYRAVLVKPGVFDELSLYNKRPRDLSDD</sequence>
<keyword evidence="2" id="KW-1185">Reference proteome</keyword>
<reference evidence="1 2" key="1">
    <citation type="submission" date="2020-08" db="EMBL/GenBank/DDBJ databases">
        <authorList>
            <person name="Newling K."/>
            <person name="Davey J."/>
            <person name="Forrester S."/>
        </authorList>
    </citation>
    <scope>NUCLEOTIDE SEQUENCE [LARGE SCALE GENOMIC DNA]</scope>
    <source>
        <strain evidence="2">Crithidia deanei Carvalho (ATCC PRA-265)</strain>
    </source>
</reference>
<organism evidence="1 2">
    <name type="scientific">Angomonas deanei</name>
    <dbReference type="NCBI Taxonomy" id="59799"/>
    <lineage>
        <taxon>Eukaryota</taxon>
        <taxon>Discoba</taxon>
        <taxon>Euglenozoa</taxon>
        <taxon>Kinetoplastea</taxon>
        <taxon>Metakinetoplastina</taxon>
        <taxon>Trypanosomatida</taxon>
        <taxon>Trypanosomatidae</taxon>
        <taxon>Strigomonadinae</taxon>
        <taxon>Angomonas</taxon>
    </lineage>
</organism>
<evidence type="ECO:0000313" key="1">
    <source>
        <dbReference type="EMBL" id="CAD2215537.1"/>
    </source>
</evidence>
<dbReference type="VEuPathDB" id="TriTrypDB:ADEAN_000299200"/>
<gene>
    <name evidence="1" type="ORF">ADEAN_000299200</name>
</gene>
<evidence type="ECO:0000313" key="2">
    <source>
        <dbReference type="Proteomes" id="UP000515908"/>
    </source>
</evidence>
<protein>
    <submittedName>
        <fullName evidence="1">Uncharacterized protein</fullName>
    </submittedName>
</protein>
<dbReference type="AlphaFoldDB" id="A0A7G2C9I8"/>
<dbReference type="EMBL" id="LR877149">
    <property type="protein sequence ID" value="CAD2215537.1"/>
    <property type="molecule type" value="Genomic_DNA"/>
</dbReference>
<proteinExistence type="predicted"/>